<feature type="compositionally biased region" description="Basic and acidic residues" evidence="2">
    <location>
        <begin position="471"/>
        <end position="486"/>
    </location>
</feature>
<dbReference type="RefSeq" id="WP_015799260.1">
    <property type="nucleotide sequence ID" value="NC_013124.1"/>
</dbReference>
<evidence type="ECO:0000313" key="4">
    <source>
        <dbReference type="Proteomes" id="UP000000771"/>
    </source>
</evidence>
<proteinExistence type="predicted"/>
<feature type="compositionally biased region" description="Basic and acidic residues" evidence="2">
    <location>
        <begin position="532"/>
        <end position="542"/>
    </location>
</feature>
<dbReference type="AlphaFoldDB" id="C7M1D5"/>
<organism evidence="3 4">
    <name type="scientific">Acidimicrobium ferrooxidans (strain DSM 10331 / JCM 15462 / NBRC 103882 / ICP)</name>
    <dbReference type="NCBI Taxonomy" id="525909"/>
    <lineage>
        <taxon>Bacteria</taxon>
        <taxon>Bacillati</taxon>
        <taxon>Actinomycetota</taxon>
        <taxon>Acidimicrobiia</taxon>
        <taxon>Acidimicrobiales</taxon>
        <taxon>Acidimicrobiaceae</taxon>
        <taxon>Acidimicrobium</taxon>
    </lineage>
</organism>
<gene>
    <name evidence="3" type="ordered locus">Afer_1872</name>
</gene>
<keyword evidence="4" id="KW-1185">Reference proteome</keyword>
<feature type="compositionally biased region" description="Basic and acidic residues" evidence="2">
    <location>
        <begin position="288"/>
        <end position="310"/>
    </location>
</feature>
<feature type="compositionally biased region" description="Acidic residues" evidence="2">
    <location>
        <begin position="543"/>
        <end position="554"/>
    </location>
</feature>
<feature type="coiled-coil region" evidence="1">
    <location>
        <begin position="21"/>
        <end position="211"/>
    </location>
</feature>
<feature type="region of interest" description="Disordered" evidence="2">
    <location>
        <begin position="327"/>
        <end position="486"/>
    </location>
</feature>
<feature type="compositionally biased region" description="Basic and acidic residues" evidence="2">
    <location>
        <begin position="426"/>
        <end position="442"/>
    </location>
</feature>
<reference evidence="3 4" key="1">
    <citation type="journal article" date="2009" name="Stand. Genomic Sci.">
        <title>Complete genome sequence of Acidimicrobium ferrooxidans type strain (ICP).</title>
        <authorList>
            <person name="Clum A."/>
            <person name="Nolan M."/>
            <person name="Lang E."/>
            <person name="Glavina Del Rio T."/>
            <person name="Tice H."/>
            <person name="Copeland A."/>
            <person name="Cheng J.F."/>
            <person name="Lucas S."/>
            <person name="Chen F."/>
            <person name="Bruce D."/>
            <person name="Goodwin L."/>
            <person name="Pitluck S."/>
            <person name="Ivanova N."/>
            <person name="Mavrommatis K."/>
            <person name="Mikhailova N."/>
            <person name="Pati A."/>
            <person name="Chen A."/>
            <person name="Palaniappan K."/>
            <person name="Goker M."/>
            <person name="Spring S."/>
            <person name="Land M."/>
            <person name="Hauser L."/>
            <person name="Chang Y.J."/>
            <person name="Jeffries C.C."/>
            <person name="Chain P."/>
            <person name="Bristow J."/>
            <person name="Eisen J.A."/>
            <person name="Markowitz V."/>
            <person name="Hugenholtz P."/>
            <person name="Kyrpides N.C."/>
            <person name="Klenk H.P."/>
            <person name="Lapidus A."/>
        </authorList>
    </citation>
    <scope>NUCLEOTIDE SEQUENCE [LARGE SCALE GENOMIC DNA]</scope>
    <source>
        <strain evidence="4">DSM 10331 / JCM 15462 / NBRC 103882 / ICP</strain>
    </source>
</reference>
<evidence type="ECO:0008006" key="5">
    <source>
        <dbReference type="Google" id="ProtNLM"/>
    </source>
</evidence>
<name>C7M1D5_ACIFD</name>
<feature type="region of interest" description="Disordered" evidence="2">
    <location>
        <begin position="525"/>
        <end position="596"/>
    </location>
</feature>
<dbReference type="STRING" id="525909.Afer_1872"/>
<keyword evidence="1" id="KW-0175">Coiled coil</keyword>
<feature type="compositionally biased region" description="Basic and acidic residues" evidence="2">
    <location>
        <begin position="578"/>
        <end position="592"/>
    </location>
</feature>
<accession>C7M1D5</accession>
<feature type="compositionally biased region" description="Basic and acidic residues" evidence="2">
    <location>
        <begin position="390"/>
        <end position="417"/>
    </location>
</feature>
<sequence length="816" mass="87208">MWRSGDEPDEEFPVVRRGFDRDRVRSTLSELRDEVARLRDALEESRREGAKRELERDEARAEALKVKNELDGALQDPDRAAQLVGREAADVLRSATEAAAALRRRAEAQAADLLERARREAQRIEDEARHAAEAALGEARQAAEAYLEQVRAQASELTRMADRTAQTTVESAKQEGRSLVLRANEHARKLLADAEAKVAERREELANLDLTRLSLRQLLEQVRTVATEALVQVDAVERRTRRHGVDAEPSVVERREIAGPSSAVAEPPSPPSDGAETTTPIDPSTDVADTRERSSSDLSEVAERLARPDLDLAEVTSLIRMIADEAHDATSTASDADPVGAPAPSAALAGEGAPASGVRVVEGPSGSLASDVLAPRVATTGEVDAVATASRDEGGPRAARADEHEGPESVEASRDEEPAVSVSADTELRDTALADGAPHDEALLDTDLPGATPSDATSPDSEPSSEALGEGARKPVDDSPSHRSAVARERLERLEHLFSSLADAGGAVAITADVVTPSEAVAGAGEVVSPDRAQREPLAVRDDGDDTLELDEVDERGGDTNHDRGESAVLGAEADDGDAGRVGDVEPDRDDANTCPPSLYRRYLELAEPRGVDLARRVKRVVGDLINEVLADLRQRDPEEVTARLVELRADPSVLRASCELHIQRNVAAGVEFAEGLGGIVAPHHQGTDGVVADALARLVARLDDEVLAMLVRTMEDGGEPEELAQRVGAIHRELRAGRLDEVAHDAATDAFFAGVRSVGAPRGYRWLLDPTRRACPDCEDNALAEVVAADEAFPTGHERPPAHPGCRCLVVPVFA</sequence>
<evidence type="ECO:0000313" key="3">
    <source>
        <dbReference type="EMBL" id="ACU54783.1"/>
    </source>
</evidence>
<dbReference type="HOGENOM" id="CLU_346033_0_0_11"/>
<dbReference type="OrthoDB" id="3078222at2"/>
<feature type="compositionally biased region" description="Polar residues" evidence="2">
    <location>
        <begin position="454"/>
        <end position="464"/>
    </location>
</feature>
<dbReference type="Proteomes" id="UP000000771">
    <property type="component" value="Chromosome"/>
</dbReference>
<feature type="region of interest" description="Disordered" evidence="2">
    <location>
        <begin position="238"/>
        <end position="310"/>
    </location>
</feature>
<feature type="compositionally biased region" description="Basic and acidic residues" evidence="2">
    <location>
        <begin position="555"/>
        <end position="566"/>
    </location>
</feature>
<dbReference type="KEGG" id="afo:Afer_1872"/>
<evidence type="ECO:0000256" key="1">
    <source>
        <dbReference type="SAM" id="Coils"/>
    </source>
</evidence>
<evidence type="ECO:0000256" key="2">
    <source>
        <dbReference type="SAM" id="MobiDB-lite"/>
    </source>
</evidence>
<dbReference type="eggNOG" id="COG2268">
    <property type="taxonomic scope" value="Bacteria"/>
</dbReference>
<feature type="compositionally biased region" description="Basic and acidic residues" evidence="2">
    <location>
        <begin position="238"/>
        <end position="257"/>
    </location>
</feature>
<dbReference type="EMBL" id="CP001631">
    <property type="protein sequence ID" value="ACU54783.1"/>
    <property type="molecule type" value="Genomic_DNA"/>
</dbReference>
<protein>
    <recommendedName>
        <fullName evidence="5">Phage head morphogenesis protein, SPP1 gp7 family</fullName>
    </recommendedName>
</protein>